<accession>A0A656GGJ5</accession>
<dbReference type="EMBL" id="AEAG01001000">
    <property type="protein sequence ID" value="EGH24625.1"/>
    <property type="molecule type" value="Genomic_DNA"/>
</dbReference>
<gene>
    <name evidence="2" type="ORF">PSYMO_25494</name>
</gene>
<evidence type="ECO:0000256" key="1">
    <source>
        <dbReference type="SAM" id="SignalP"/>
    </source>
</evidence>
<keyword evidence="1" id="KW-0732">Signal</keyword>
<evidence type="ECO:0000313" key="2">
    <source>
        <dbReference type="EMBL" id="EGH24625.1"/>
    </source>
</evidence>
<proteinExistence type="predicted"/>
<reference evidence="2 3" key="1">
    <citation type="journal article" date="2011" name="PLoS Pathog.">
        <title>Dynamic evolution of pathogenicity revealed by sequencing and comparative genomics of 19 Pseudomonas syringae isolates.</title>
        <authorList>
            <person name="Baltrus D.A."/>
            <person name="Nishimura M.T."/>
            <person name="Romanchuk A."/>
            <person name="Chang J.H."/>
            <person name="Mukhtar M.S."/>
            <person name="Cherkis K."/>
            <person name="Roach J."/>
            <person name="Grant S.R."/>
            <person name="Jones C.D."/>
            <person name="Dangl J.L."/>
        </authorList>
    </citation>
    <scope>NUCLEOTIDE SEQUENCE [LARGE SCALE GENOMIC DNA]</scope>
    <source>
        <strain evidence="2 3">301020</strain>
    </source>
</reference>
<evidence type="ECO:0000313" key="3">
    <source>
        <dbReference type="Proteomes" id="UP000003465"/>
    </source>
</evidence>
<protein>
    <submittedName>
        <fullName evidence="2">TraL protein</fullName>
    </submittedName>
</protein>
<dbReference type="AlphaFoldDB" id="A0A656GGJ5"/>
<dbReference type="Proteomes" id="UP000003465">
    <property type="component" value="Unassembled WGS sequence"/>
</dbReference>
<organism evidence="2 3">
    <name type="scientific">Pseudomonas amygdali pv. mori str. 301020</name>
    <dbReference type="NCBI Taxonomy" id="629261"/>
    <lineage>
        <taxon>Bacteria</taxon>
        <taxon>Pseudomonadati</taxon>
        <taxon>Pseudomonadota</taxon>
        <taxon>Gammaproteobacteria</taxon>
        <taxon>Pseudomonadales</taxon>
        <taxon>Pseudomonadaceae</taxon>
        <taxon>Pseudomonas</taxon>
        <taxon>Pseudomonas amygdali</taxon>
    </lineage>
</organism>
<feature type="signal peptide" evidence="1">
    <location>
        <begin position="1"/>
        <end position="22"/>
    </location>
</feature>
<name>A0A656GGJ5_PSEA0</name>
<sequence>MKKSMCGALLMVVCCLPAVGSAAVCRSGQAASVGSQTAYERAKKASDVWAERERTVSDELQDCLSRIRTTSISLPSFPSLEDLMNQVADQVCQAAVDKVNPSHIPSGSDPWQSVGGSL</sequence>
<feature type="chain" id="PRO_5024899211" evidence="1">
    <location>
        <begin position="23"/>
        <end position="118"/>
    </location>
</feature>
<comment type="caution">
    <text evidence="2">The sequence shown here is derived from an EMBL/GenBank/DDBJ whole genome shotgun (WGS) entry which is preliminary data.</text>
</comment>